<protein>
    <submittedName>
        <fullName evidence="3">Spermatogenesis-associated protein 3</fullName>
    </submittedName>
</protein>
<accession>A0A9B0TN05</accession>
<dbReference type="Pfam" id="PF15662">
    <property type="entry name" value="SPATA3"/>
    <property type="match status" value="1"/>
</dbReference>
<dbReference type="AlphaFoldDB" id="A0A9B0TN05"/>
<dbReference type="InterPro" id="IPR026717">
    <property type="entry name" value="SPATA3"/>
</dbReference>
<organism evidence="2 3">
    <name type="scientific">Chrysochloris asiatica</name>
    <name type="common">Cape golden mole</name>
    <dbReference type="NCBI Taxonomy" id="185453"/>
    <lineage>
        <taxon>Eukaryota</taxon>
        <taxon>Metazoa</taxon>
        <taxon>Chordata</taxon>
        <taxon>Craniata</taxon>
        <taxon>Vertebrata</taxon>
        <taxon>Euteleostomi</taxon>
        <taxon>Mammalia</taxon>
        <taxon>Eutheria</taxon>
        <taxon>Afrotheria</taxon>
        <taxon>Chrysochloridae</taxon>
        <taxon>Chrysochlorinae</taxon>
        <taxon>Chrysochloris</taxon>
    </lineage>
</organism>
<feature type="region of interest" description="Disordered" evidence="1">
    <location>
        <begin position="1"/>
        <end position="79"/>
    </location>
</feature>
<feature type="compositionally biased region" description="Polar residues" evidence="1">
    <location>
        <begin position="41"/>
        <end position="73"/>
    </location>
</feature>
<evidence type="ECO:0000313" key="2">
    <source>
        <dbReference type="Proteomes" id="UP000504623"/>
    </source>
</evidence>
<evidence type="ECO:0000313" key="3">
    <source>
        <dbReference type="RefSeq" id="XP_006866861.1"/>
    </source>
</evidence>
<feature type="compositionally biased region" description="Low complexity" evidence="1">
    <location>
        <begin position="20"/>
        <end position="40"/>
    </location>
</feature>
<dbReference type="Proteomes" id="UP000504623">
    <property type="component" value="Unplaced"/>
</dbReference>
<dbReference type="PANTHER" id="PTHR22234">
    <property type="entry name" value="TESTIS SPERMATOCYTE APOPTOSIS-RELATED GENE 1 PROTEIN"/>
    <property type="match status" value="1"/>
</dbReference>
<feature type="compositionally biased region" description="Basic residues" evidence="1">
    <location>
        <begin position="1"/>
        <end position="11"/>
    </location>
</feature>
<dbReference type="RefSeq" id="XP_006866861.1">
    <property type="nucleotide sequence ID" value="XM_006866799.1"/>
</dbReference>
<name>A0A9B0TN05_CHRAS</name>
<dbReference type="PANTHER" id="PTHR22234:SF0">
    <property type="entry name" value="SPERMATOGENESIS-ASSOCIATED PROTEIN 3"/>
    <property type="match status" value="1"/>
</dbReference>
<dbReference type="CTD" id="130560"/>
<gene>
    <name evidence="3" type="primary">SPATA3</name>
</gene>
<keyword evidence="2" id="KW-1185">Reference proteome</keyword>
<dbReference type="GeneID" id="102828815"/>
<proteinExistence type="predicted"/>
<sequence length="195" mass="20874">MRKGKRKRPGARRRDSASHNSSLESTTPTSTTPTNPSYNSAPQSPSSTPIPLHPSSDTNSQPLSSESSPQNSALPALPAPEISQPTQCLLPLDMKAAFPSENPGPLTPVGPHSCACVPCPGSSACCRHLGQCHSRICDTLMPRDWHPLPGRGIPSLLTFYRRSGRKHSFYRSARAPGSRDRCCGSGNPGSCFLHH</sequence>
<evidence type="ECO:0000256" key="1">
    <source>
        <dbReference type="SAM" id="MobiDB-lite"/>
    </source>
</evidence>
<reference evidence="3" key="1">
    <citation type="submission" date="2025-08" db="UniProtKB">
        <authorList>
            <consortium name="RefSeq"/>
        </authorList>
    </citation>
    <scope>IDENTIFICATION</scope>
    <source>
        <tissue evidence="3">Spleen</tissue>
    </source>
</reference>
<dbReference type="OrthoDB" id="9023213at2759"/>